<gene>
    <name evidence="4" type="ORF">TREES_T100001873</name>
</gene>
<dbReference type="Pfam" id="PF16564">
    <property type="entry name" value="MBDa"/>
    <property type="match status" value="1"/>
</dbReference>
<reference evidence="5" key="2">
    <citation type="journal article" date="2013" name="Nat. Commun.">
        <title>Genome of the Chinese tree shrew.</title>
        <authorList>
            <person name="Fan Y."/>
            <person name="Huang Z.Y."/>
            <person name="Cao C.C."/>
            <person name="Chen C.S."/>
            <person name="Chen Y.X."/>
            <person name="Fan D.D."/>
            <person name="He J."/>
            <person name="Hou H.L."/>
            <person name="Hu L."/>
            <person name="Hu X.T."/>
            <person name="Jiang X.T."/>
            <person name="Lai R."/>
            <person name="Lang Y.S."/>
            <person name="Liang B."/>
            <person name="Liao S.G."/>
            <person name="Mu D."/>
            <person name="Ma Y.Y."/>
            <person name="Niu Y.Y."/>
            <person name="Sun X.Q."/>
            <person name="Xia J.Q."/>
            <person name="Xiao J."/>
            <person name="Xiong Z.Q."/>
            <person name="Xu L."/>
            <person name="Yang L."/>
            <person name="Zhang Y."/>
            <person name="Zhao W."/>
            <person name="Zhao X.D."/>
            <person name="Zheng Y.T."/>
            <person name="Zhou J.M."/>
            <person name="Zhu Y.B."/>
            <person name="Zhang G.J."/>
            <person name="Wang J."/>
            <person name="Yao Y.G."/>
        </authorList>
    </citation>
    <scope>NUCLEOTIDE SEQUENCE [LARGE SCALE GENOMIC DNA]</scope>
</reference>
<organism evidence="4 5">
    <name type="scientific">Tupaia chinensis</name>
    <name type="common">Chinese tree shrew</name>
    <name type="synonym">Tupaia belangeri chinensis</name>
    <dbReference type="NCBI Taxonomy" id="246437"/>
    <lineage>
        <taxon>Eukaryota</taxon>
        <taxon>Metazoa</taxon>
        <taxon>Chordata</taxon>
        <taxon>Craniata</taxon>
        <taxon>Vertebrata</taxon>
        <taxon>Euteleostomi</taxon>
        <taxon>Mammalia</taxon>
        <taxon>Eutheria</taxon>
        <taxon>Euarchontoglires</taxon>
        <taxon>Scandentia</taxon>
        <taxon>Tupaiidae</taxon>
        <taxon>Tupaia</taxon>
    </lineage>
</organism>
<accession>L9JUC2</accession>
<dbReference type="GO" id="GO:0005634">
    <property type="term" value="C:nucleus"/>
    <property type="evidence" value="ECO:0007669"/>
    <property type="project" value="UniProtKB-ARBA"/>
</dbReference>
<dbReference type="STRING" id="246437.L9JUC2"/>
<dbReference type="OrthoDB" id="10072024at2759"/>
<dbReference type="eggNOG" id="KOG4161">
    <property type="taxonomic scope" value="Eukaryota"/>
</dbReference>
<reference evidence="5" key="1">
    <citation type="submission" date="2012-07" db="EMBL/GenBank/DDBJ databases">
        <title>Genome of the Chinese tree shrew, a rising model animal genetically related to primates.</title>
        <authorList>
            <person name="Zhang G."/>
            <person name="Fan Y."/>
            <person name="Yao Y."/>
            <person name="Huang Z."/>
        </authorList>
    </citation>
    <scope>NUCLEOTIDE SEQUENCE [LARGE SCALE GENOMIC DNA]</scope>
</reference>
<evidence type="ECO:0000259" key="3">
    <source>
        <dbReference type="Pfam" id="PF16564"/>
    </source>
</evidence>
<evidence type="ECO:0000313" key="4">
    <source>
        <dbReference type="EMBL" id="ELW54145.1"/>
    </source>
</evidence>
<dbReference type="EMBL" id="KB320941">
    <property type="protein sequence ID" value="ELW54145.1"/>
    <property type="molecule type" value="Genomic_DNA"/>
</dbReference>
<name>L9JUC2_TUPCH</name>
<dbReference type="Proteomes" id="UP000011518">
    <property type="component" value="Unassembled WGS sequence"/>
</dbReference>
<sequence length="206" mass="23215">MMVKSSQRKQHDYVNQSKPKPDSIPLRMSSFIFKRPVTRITSHPGNEVRYHQWEENLEKPQQAYWQKRLQGLRVYSSAGELLSTLDLAKILQTFAPSSTGVSMPGPLTGGLHSSPTSPLAQSSDLAEMIPGAGLDNSQLCKQLLVTEEEIRKQESKVNAVREKLAIVLIADRLTSEAEKRRGQEHLEKPQENKEKMVPAKWSTVLK</sequence>
<evidence type="ECO:0000259" key="2">
    <source>
        <dbReference type="Pfam" id="PF14048"/>
    </source>
</evidence>
<dbReference type="KEGG" id="tup:102470746"/>
<feature type="compositionally biased region" description="Basic and acidic residues" evidence="1">
    <location>
        <begin position="177"/>
        <end position="197"/>
    </location>
</feature>
<dbReference type="Pfam" id="PF14048">
    <property type="entry name" value="MBD_C"/>
    <property type="match status" value="1"/>
</dbReference>
<dbReference type="AlphaFoldDB" id="L9JUC2"/>
<evidence type="ECO:0000313" key="5">
    <source>
        <dbReference type="Proteomes" id="UP000011518"/>
    </source>
</evidence>
<feature type="region of interest" description="Disordered" evidence="1">
    <location>
        <begin position="1"/>
        <end position="22"/>
    </location>
</feature>
<dbReference type="FunCoup" id="L9JUC2">
    <property type="interactions" value="274"/>
</dbReference>
<dbReference type="InParanoid" id="L9JUC2"/>
<feature type="domain" description="Methyl-CpG binding protein 2/3 C-terminal" evidence="2">
    <location>
        <begin position="79"/>
        <end position="168"/>
    </location>
</feature>
<dbReference type="InterPro" id="IPR025884">
    <property type="entry name" value="MeCpG-bd_2/3_C_dom"/>
</dbReference>
<dbReference type="InterPro" id="IPR032343">
    <property type="entry name" value="MBD2/MBD3_p55-bd"/>
</dbReference>
<feature type="domain" description="Methyl-CpG-binding" evidence="3">
    <location>
        <begin position="7"/>
        <end position="73"/>
    </location>
</feature>
<feature type="region of interest" description="Disordered" evidence="1">
    <location>
        <begin position="177"/>
        <end position="206"/>
    </location>
</feature>
<keyword evidence="5" id="KW-1185">Reference proteome</keyword>
<evidence type="ECO:0000256" key="1">
    <source>
        <dbReference type="SAM" id="MobiDB-lite"/>
    </source>
</evidence>
<protein>
    <submittedName>
        <fullName evidence="4">Methyl-CpG-binding domain protein 3-like 1</fullName>
    </submittedName>
</protein>
<proteinExistence type="predicted"/>